<evidence type="ECO:0000313" key="4">
    <source>
        <dbReference type="EMBL" id="TCC89933.1"/>
    </source>
</evidence>
<dbReference type="AlphaFoldDB" id="A0A4R0MT13"/>
<evidence type="ECO:0000259" key="3">
    <source>
        <dbReference type="Pfam" id="PF16344"/>
    </source>
</evidence>
<dbReference type="PIRSF" id="PIRSF018266">
    <property type="entry name" value="FecR"/>
    <property type="match status" value="1"/>
</dbReference>
<reference evidence="5 7" key="2">
    <citation type="submission" date="2019-04" db="EMBL/GenBank/DDBJ databases">
        <title>Pedobacter sp. RP-1-16 sp. nov., isolated from Arctic soil.</title>
        <authorList>
            <person name="Dahal R.H."/>
            <person name="Kim D.-U."/>
        </authorList>
    </citation>
    <scope>NUCLEOTIDE SEQUENCE [LARGE SCALE GENOMIC DNA]</scope>
    <source>
        <strain evidence="5 7">RP-1-16</strain>
    </source>
</reference>
<dbReference type="InterPro" id="IPR006860">
    <property type="entry name" value="FecR"/>
</dbReference>
<dbReference type="GO" id="GO:0016989">
    <property type="term" value="F:sigma factor antagonist activity"/>
    <property type="evidence" value="ECO:0007669"/>
    <property type="project" value="TreeGrafter"/>
</dbReference>
<sequence>MTKQYFLMLLARKLRDEISKEEEEQLQQIIDKEDTYRQIAEELTLYFHRKQGVESMVDDKLKKTWGIIAETEHKGHLPEGYDDHKFEKRRFYRSPLLKVAASIVLVVGLGLLAYHYSHTVQTPKFTTLTAVDGKLFKTLDDGTQIWLKKGSFIRYNDDFGRTKRELFLSGEAFFDVAKNKQIPLFVHAGRINIEVKGTAFNVLADKEQPNIEVSLIRGLVAVSNNTDETQKVILKPREKLLISFNGSINKDLFSILPMDVNLQLQEVRWTQDSLIFKKEKLKNLVLRLEKKYDVKIEINNEQLKDKRFSGLFADEHLKEALEALKLSYPFSYTITNKTVVIK</sequence>
<keyword evidence="1" id="KW-0812">Transmembrane</keyword>
<accession>A0A4R0MT13</accession>
<dbReference type="EMBL" id="SJSM01000017">
    <property type="protein sequence ID" value="TCC89933.1"/>
    <property type="molecule type" value="Genomic_DNA"/>
</dbReference>
<dbReference type="Gene3D" id="2.60.120.1440">
    <property type="match status" value="1"/>
</dbReference>
<accession>A0A4U1GQM4</accession>
<evidence type="ECO:0000259" key="2">
    <source>
        <dbReference type="Pfam" id="PF04773"/>
    </source>
</evidence>
<organism evidence="4 6">
    <name type="scientific">Pedobacter hiemivivus</name>
    <dbReference type="NCBI Taxonomy" id="2530454"/>
    <lineage>
        <taxon>Bacteria</taxon>
        <taxon>Pseudomonadati</taxon>
        <taxon>Bacteroidota</taxon>
        <taxon>Sphingobacteriia</taxon>
        <taxon>Sphingobacteriales</taxon>
        <taxon>Sphingobacteriaceae</taxon>
        <taxon>Pedobacter</taxon>
    </lineage>
</organism>
<gene>
    <name evidence="4" type="ORF">EZ444_20380</name>
    <name evidence="5" type="ORF">FBD94_02715</name>
</gene>
<keyword evidence="6" id="KW-1185">Reference proteome</keyword>
<feature type="domain" description="Protein FecR C-terminal" evidence="3">
    <location>
        <begin position="274"/>
        <end position="341"/>
    </location>
</feature>
<dbReference type="PANTHER" id="PTHR30273:SF2">
    <property type="entry name" value="PROTEIN FECR"/>
    <property type="match status" value="1"/>
</dbReference>
<protein>
    <submittedName>
        <fullName evidence="4">DUF4974 domain-containing protein</fullName>
    </submittedName>
</protein>
<dbReference type="InterPro" id="IPR032508">
    <property type="entry name" value="FecR_C"/>
</dbReference>
<name>A0A4R0MT13_9SPHI</name>
<evidence type="ECO:0000313" key="6">
    <source>
        <dbReference type="Proteomes" id="UP000291117"/>
    </source>
</evidence>
<dbReference type="PANTHER" id="PTHR30273">
    <property type="entry name" value="PERIPLASMIC SIGNAL SENSOR AND SIGMA FACTOR ACTIVATOR FECR-RELATED"/>
    <property type="match status" value="1"/>
</dbReference>
<evidence type="ECO:0000256" key="1">
    <source>
        <dbReference type="SAM" id="Phobius"/>
    </source>
</evidence>
<dbReference type="Proteomes" id="UP000291117">
    <property type="component" value="Unassembled WGS sequence"/>
</dbReference>
<dbReference type="OrthoDB" id="1523735at2"/>
<feature type="domain" description="FecR protein" evidence="2">
    <location>
        <begin position="129"/>
        <end position="220"/>
    </location>
</feature>
<dbReference type="Pfam" id="PF16344">
    <property type="entry name" value="FecR_C"/>
    <property type="match status" value="1"/>
</dbReference>
<dbReference type="Gene3D" id="3.55.50.30">
    <property type="match status" value="1"/>
</dbReference>
<dbReference type="Pfam" id="PF04773">
    <property type="entry name" value="FecR"/>
    <property type="match status" value="1"/>
</dbReference>
<dbReference type="InterPro" id="IPR012373">
    <property type="entry name" value="Ferrdict_sens_TM"/>
</dbReference>
<evidence type="ECO:0000313" key="5">
    <source>
        <dbReference type="EMBL" id="TKC65480.1"/>
    </source>
</evidence>
<keyword evidence="1" id="KW-0472">Membrane</keyword>
<proteinExistence type="predicted"/>
<dbReference type="RefSeq" id="WP_131611000.1">
    <property type="nucleotide sequence ID" value="NZ_SJSM01000017.1"/>
</dbReference>
<keyword evidence="1" id="KW-1133">Transmembrane helix</keyword>
<feature type="transmembrane region" description="Helical" evidence="1">
    <location>
        <begin position="95"/>
        <end position="116"/>
    </location>
</feature>
<dbReference type="Proteomes" id="UP000309594">
    <property type="component" value="Unassembled WGS sequence"/>
</dbReference>
<reference evidence="4 6" key="1">
    <citation type="submission" date="2019-02" db="EMBL/GenBank/DDBJ databases">
        <title>Pedobacter sp. RP-3-8 sp. nov., isolated from Arctic soil.</title>
        <authorList>
            <person name="Dahal R.H."/>
        </authorList>
    </citation>
    <scope>NUCLEOTIDE SEQUENCE [LARGE SCALE GENOMIC DNA]</scope>
    <source>
        <strain evidence="4 6">RP-3-8</strain>
    </source>
</reference>
<evidence type="ECO:0000313" key="7">
    <source>
        <dbReference type="Proteomes" id="UP000309594"/>
    </source>
</evidence>
<dbReference type="EMBL" id="SWDX01000001">
    <property type="protein sequence ID" value="TKC65480.1"/>
    <property type="molecule type" value="Genomic_DNA"/>
</dbReference>
<comment type="caution">
    <text evidence="4">The sequence shown here is derived from an EMBL/GenBank/DDBJ whole genome shotgun (WGS) entry which is preliminary data.</text>
</comment>